<evidence type="ECO:0000313" key="1">
    <source>
        <dbReference type="EMBL" id="QDU93390.1"/>
    </source>
</evidence>
<dbReference type="Proteomes" id="UP000317648">
    <property type="component" value="Chromosome"/>
</dbReference>
<dbReference type="KEGG" id="lcre:Pla8534_11700"/>
<evidence type="ECO:0008006" key="6">
    <source>
        <dbReference type="Google" id="ProtNLM"/>
    </source>
</evidence>
<name>A0A518E4W4_9BACT</name>
<reference evidence="4 5" key="1">
    <citation type="submission" date="2019-02" db="EMBL/GenBank/DDBJ databases">
        <title>Deep-cultivation of Planctomycetes and their phenomic and genomic characterization uncovers novel biology.</title>
        <authorList>
            <person name="Wiegand S."/>
            <person name="Jogler M."/>
            <person name="Boedeker C."/>
            <person name="Pinto D."/>
            <person name="Vollmers J."/>
            <person name="Rivas-Marin E."/>
            <person name="Kohn T."/>
            <person name="Peeters S.H."/>
            <person name="Heuer A."/>
            <person name="Rast P."/>
            <person name="Oberbeckmann S."/>
            <person name="Bunk B."/>
            <person name="Jeske O."/>
            <person name="Meyerdierks A."/>
            <person name="Storesund J.E."/>
            <person name="Kallscheuer N."/>
            <person name="Luecker S."/>
            <person name="Lage O.M."/>
            <person name="Pohl T."/>
            <person name="Merkel B.J."/>
            <person name="Hornburger P."/>
            <person name="Mueller R.-W."/>
            <person name="Bruemmer F."/>
            <person name="Labrenz M."/>
            <person name="Spormann A.M."/>
            <person name="Op den Camp H."/>
            <person name="Overmann J."/>
            <person name="Amann R."/>
            <person name="Jetten M.S.M."/>
            <person name="Mascher T."/>
            <person name="Medema M.H."/>
            <person name="Devos D.P."/>
            <person name="Kaster A.-K."/>
            <person name="Ovreas L."/>
            <person name="Rohde M."/>
            <person name="Galperin M.Y."/>
            <person name="Jogler C."/>
        </authorList>
    </citation>
    <scope>NUCLEOTIDE SEQUENCE [LARGE SCALE GENOMIC DNA]</scope>
    <source>
        <strain evidence="4 5">Pla85_3_4</strain>
    </source>
</reference>
<dbReference type="EMBL" id="CP036433">
    <property type="protein sequence ID" value="QDU99140.1"/>
    <property type="molecule type" value="Genomic_DNA"/>
</dbReference>
<dbReference type="KEGG" id="lcre:Pla8534_57220"/>
<evidence type="ECO:0000313" key="5">
    <source>
        <dbReference type="Proteomes" id="UP000317648"/>
    </source>
</evidence>
<evidence type="ECO:0000313" key="3">
    <source>
        <dbReference type="EMBL" id="QDU97865.1"/>
    </source>
</evidence>
<dbReference type="NCBIfam" id="NF033572">
    <property type="entry name" value="transpos_ISKra4"/>
    <property type="match status" value="1"/>
</dbReference>
<evidence type="ECO:0000313" key="4">
    <source>
        <dbReference type="EMBL" id="QDU99140.1"/>
    </source>
</evidence>
<dbReference type="EMBL" id="CP036433">
    <property type="protein sequence ID" value="QDU94512.1"/>
    <property type="molecule type" value="Genomic_DNA"/>
</dbReference>
<dbReference type="KEGG" id="lcre:Pla8534_70520"/>
<sequence length="350" mass="39657">MRRPYYHCAVCSEGLSPWDQELGLSKRCLSPAVAELSSLAGTVSSFAVSAKRMLLKMTGLRVSESSVERVTEDAGARVGKLLEDRIKFGADREWKWQRDALGRTCAYASLDAKCVRRQGPKASRVEGRMAYVASIYNPDSEYDETQKKPHQSRYLSGFYELNELGLQLRRQAGQVGWDKAEVQIALSDGGNGMEQFLRRNFPLATIIIDFWHVKEYLVELAKALFADEHERQSWMDRHAPMLKHEGGPAVLAQLKEIDPGPIAATRELYRVTVQYFENHQHKMDYPSYVKNGWQIGSGPIESACRTVVGDRLNGSGMRWGNDGADALCHLRALFLSEPDQWDAFWEKHRN</sequence>
<proteinExistence type="predicted"/>
<accession>A0A518E4W4</accession>
<gene>
    <name evidence="1" type="ORF">Pla8534_11700</name>
    <name evidence="2" type="ORF">Pla8534_23030</name>
    <name evidence="3" type="ORF">Pla8534_57220</name>
    <name evidence="4" type="ORF">Pla8534_70520</name>
</gene>
<dbReference type="KEGG" id="lcre:Pla8534_23030"/>
<keyword evidence="5" id="KW-1185">Reference proteome</keyword>
<evidence type="ECO:0000313" key="2">
    <source>
        <dbReference type="EMBL" id="QDU94512.1"/>
    </source>
</evidence>
<dbReference type="EMBL" id="CP036433">
    <property type="protein sequence ID" value="QDU93390.1"/>
    <property type="molecule type" value="Genomic_DNA"/>
</dbReference>
<protein>
    <recommendedName>
        <fullName evidence="6">ISKra4 family transposase</fullName>
    </recommendedName>
</protein>
<dbReference type="EMBL" id="CP036433">
    <property type="protein sequence ID" value="QDU97865.1"/>
    <property type="molecule type" value="Genomic_DNA"/>
</dbReference>
<organism evidence="4 5">
    <name type="scientific">Lignipirellula cremea</name>
    <dbReference type="NCBI Taxonomy" id="2528010"/>
    <lineage>
        <taxon>Bacteria</taxon>
        <taxon>Pseudomonadati</taxon>
        <taxon>Planctomycetota</taxon>
        <taxon>Planctomycetia</taxon>
        <taxon>Pirellulales</taxon>
        <taxon>Pirellulaceae</taxon>
        <taxon>Lignipirellula</taxon>
    </lineage>
</organism>
<dbReference type="AlphaFoldDB" id="A0A518E4W4"/>